<dbReference type="EMBL" id="VCQV01000032">
    <property type="protein sequence ID" value="TWP34032.1"/>
    <property type="molecule type" value="Genomic_DNA"/>
</dbReference>
<dbReference type="CDD" id="cd04301">
    <property type="entry name" value="NAT_SF"/>
    <property type="match status" value="1"/>
</dbReference>
<dbReference type="InterPro" id="IPR000182">
    <property type="entry name" value="GNAT_dom"/>
</dbReference>
<evidence type="ECO:0000259" key="1">
    <source>
        <dbReference type="PROSITE" id="PS51186"/>
    </source>
</evidence>
<dbReference type="PANTHER" id="PTHR43441">
    <property type="entry name" value="RIBOSOMAL-PROTEIN-SERINE ACETYLTRANSFERASE"/>
    <property type="match status" value="1"/>
</dbReference>
<dbReference type="InterPro" id="IPR016181">
    <property type="entry name" value="Acyl_CoA_acyltransferase"/>
</dbReference>
<dbReference type="GO" id="GO:0005737">
    <property type="term" value="C:cytoplasm"/>
    <property type="evidence" value="ECO:0007669"/>
    <property type="project" value="TreeGrafter"/>
</dbReference>
<feature type="domain" description="N-acetyltransferase" evidence="1">
    <location>
        <begin position="26"/>
        <end position="188"/>
    </location>
</feature>
<name>A0A563DVR1_9MICO</name>
<sequence length="189" mass="20609">MTDDIHRFDDHSLPSDDFGLRAPCASDIDAITQACRDALTQKWLPLPNPYRWADAQRYVEEFAPSQLASGNGIVRVIEVDGEVAGVIDLKKTDWRAATTEIGYWVAPAYRGKGLAGRASALLADWALREQGMQRVEIRAAVGNIGSARAAKAAGFGYEGCLRSAGFTHAGRVDLEVYGRTVEDLARREA</sequence>
<dbReference type="PROSITE" id="PS51186">
    <property type="entry name" value="GNAT"/>
    <property type="match status" value="1"/>
</dbReference>
<gene>
    <name evidence="2" type="ORF">FGL98_18865</name>
</gene>
<dbReference type="Pfam" id="PF13302">
    <property type="entry name" value="Acetyltransf_3"/>
    <property type="match status" value="1"/>
</dbReference>
<proteinExistence type="predicted"/>
<dbReference type="Gene3D" id="3.40.630.30">
    <property type="match status" value="1"/>
</dbReference>
<accession>A0A563DVR1</accession>
<evidence type="ECO:0000313" key="2">
    <source>
        <dbReference type="EMBL" id="TWP34032.1"/>
    </source>
</evidence>
<dbReference type="AlphaFoldDB" id="A0A563DVR1"/>
<dbReference type="InterPro" id="IPR051908">
    <property type="entry name" value="Ribosomal_N-acetyltransferase"/>
</dbReference>
<dbReference type="GO" id="GO:1990189">
    <property type="term" value="F:protein N-terminal-serine acetyltransferase activity"/>
    <property type="evidence" value="ECO:0007669"/>
    <property type="project" value="TreeGrafter"/>
</dbReference>
<dbReference type="Proteomes" id="UP000320244">
    <property type="component" value="Unassembled WGS sequence"/>
</dbReference>
<dbReference type="RefSeq" id="WP_146319366.1">
    <property type="nucleotide sequence ID" value="NZ_VCQV01000032.1"/>
</dbReference>
<keyword evidence="2" id="KW-0808">Transferase</keyword>
<keyword evidence="3" id="KW-1185">Reference proteome</keyword>
<dbReference type="GO" id="GO:0008999">
    <property type="term" value="F:protein-N-terminal-alanine acetyltransferase activity"/>
    <property type="evidence" value="ECO:0007669"/>
    <property type="project" value="TreeGrafter"/>
</dbReference>
<reference evidence="2 3" key="2">
    <citation type="submission" date="2019-08" db="EMBL/GenBank/DDBJ databases">
        <title>Jejuicoccus antrihumi gen. nov., sp. nov., a new member of the family Dermacoccaceae isolated from a cave.</title>
        <authorList>
            <person name="Schumann P."/>
            <person name="Kim I.S."/>
        </authorList>
    </citation>
    <scope>NUCLEOTIDE SEQUENCE [LARGE SCALE GENOMIC DNA]</scope>
    <source>
        <strain evidence="2 3">C5-26</strain>
    </source>
</reference>
<dbReference type="SUPFAM" id="SSF55729">
    <property type="entry name" value="Acyl-CoA N-acyltransferases (Nat)"/>
    <property type="match status" value="1"/>
</dbReference>
<comment type="caution">
    <text evidence="2">The sequence shown here is derived from an EMBL/GenBank/DDBJ whole genome shotgun (WGS) entry which is preliminary data.</text>
</comment>
<protein>
    <submittedName>
        <fullName evidence="2">GNAT family N-acetyltransferase</fullName>
    </submittedName>
</protein>
<organism evidence="2 3">
    <name type="scientific">Leekyejoonella antrihumi</name>
    <dbReference type="NCBI Taxonomy" id="1660198"/>
    <lineage>
        <taxon>Bacteria</taxon>
        <taxon>Bacillati</taxon>
        <taxon>Actinomycetota</taxon>
        <taxon>Actinomycetes</taxon>
        <taxon>Micrococcales</taxon>
        <taxon>Dermacoccaceae</taxon>
        <taxon>Leekyejoonella</taxon>
    </lineage>
</organism>
<reference evidence="2 3" key="1">
    <citation type="submission" date="2019-05" db="EMBL/GenBank/DDBJ databases">
        <authorList>
            <person name="Lee S.D."/>
        </authorList>
    </citation>
    <scope>NUCLEOTIDE SEQUENCE [LARGE SCALE GENOMIC DNA]</scope>
    <source>
        <strain evidence="2 3">C5-26</strain>
    </source>
</reference>
<dbReference type="OrthoDB" id="9795188at2"/>
<dbReference type="PANTHER" id="PTHR43441:SF10">
    <property type="entry name" value="ACETYLTRANSFERASE"/>
    <property type="match status" value="1"/>
</dbReference>
<evidence type="ECO:0000313" key="3">
    <source>
        <dbReference type="Proteomes" id="UP000320244"/>
    </source>
</evidence>